<dbReference type="GO" id="GO:0005506">
    <property type="term" value="F:iron ion binding"/>
    <property type="evidence" value="ECO:0007669"/>
    <property type="project" value="InterPro"/>
</dbReference>
<organism evidence="8 9">
    <name type="scientific">Folsomia candida</name>
    <name type="common">Springtail</name>
    <dbReference type="NCBI Taxonomy" id="158441"/>
    <lineage>
        <taxon>Eukaryota</taxon>
        <taxon>Metazoa</taxon>
        <taxon>Ecdysozoa</taxon>
        <taxon>Arthropoda</taxon>
        <taxon>Hexapoda</taxon>
        <taxon>Collembola</taxon>
        <taxon>Entomobryomorpha</taxon>
        <taxon>Isotomoidea</taxon>
        <taxon>Isotomidae</taxon>
        <taxon>Proisotominae</taxon>
        <taxon>Folsomia</taxon>
    </lineage>
</organism>
<dbReference type="AlphaFoldDB" id="A0A226D1I4"/>
<dbReference type="GO" id="GO:0004656">
    <property type="term" value="F:procollagen-proline 4-dioxygenase activity"/>
    <property type="evidence" value="ECO:0007669"/>
    <property type="project" value="TreeGrafter"/>
</dbReference>
<keyword evidence="4" id="KW-0223">Dioxygenase</keyword>
<dbReference type="GO" id="GO:0005783">
    <property type="term" value="C:endoplasmic reticulum"/>
    <property type="evidence" value="ECO:0007669"/>
    <property type="project" value="TreeGrafter"/>
</dbReference>
<dbReference type="OrthoDB" id="420380at2759"/>
<dbReference type="InterPro" id="IPR006620">
    <property type="entry name" value="Pro_4_hyd_alph"/>
</dbReference>
<comment type="cofactor">
    <cofactor evidence="1">
        <name>L-ascorbate</name>
        <dbReference type="ChEBI" id="CHEBI:38290"/>
    </cofactor>
</comment>
<dbReference type="Proteomes" id="UP000198287">
    <property type="component" value="Unassembled WGS sequence"/>
</dbReference>
<dbReference type="Gene3D" id="2.60.120.620">
    <property type="entry name" value="q2cbj1_9rhob like domain"/>
    <property type="match status" value="1"/>
</dbReference>
<keyword evidence="2" id="KW-0479">Metal-binding</keyword>
<gene>
    <name evidence="8" type="ORF">Fcan01_26145</name>
</gene>
<dbReference type="InterPro" id="IPR045054">
    <property type="entry name" value="P4HA-like"/>
</dbReference>
<dbReference type="STRING" id="158441.A0A226D1I4"/>
<dbReference type="GO" id="GO:0031418">
    <property type="term" value="F:L-ascorbic acid binding"/>
    <property type="evidence" value="ECO:0007669"/>
    <property type="project" value="UniProtKB-KW"/>
</dbReference>
<proteinExistence type="predicted"/>
<feature type="domain" description="Fe2OG dioxygenase" evidence="7">
    <location>
        <begin position="349"/>
        <end position="460"/>
    </location>
</feature>
<keyword evidence="3" id="KW-0847">Vitamin C</keyword>
<dbReference type="InterPro" id="IPR005123">
    <property type="entry name" value="Oxoglu/Fe-dep_dioxygenase_dom"/>
</dbReference>
<evidence type="ECO:0000313" key="9">
    <source>
        <dbReference type="Proteomes" id="UP000198287"/>
    </source>
</evidence>
<keyword evidence="9" id="KW-1185">Reference proteome</keyword>
<evidence type="ECO:0000256" key="1">
    <source>
        <dbReference type="ARBA" id="ARBA00001961"/>
    </source>
</evidence>
<dbReference type="PANTHER" id="PTHR10869:SF244">
    <property type="entry name" value="PROLYL 4-HYDROXYLASE SUBUNIT ALPHA-2"/>
    <property type="match status" value="1"/>
</dbReference>
<dbReference type="PANTHER" id="PTHR10869">
    <property type="entry name" value="PROLYL 4-HYDROXYLASE ALPHA SUBUNIT"/>
    <property type="match status" value="1"/>
</dbReference>
<dbReference type="PROSITE" id="PS51471">
    <property type="entry name" value="FE2OG_OXY"/>
    <property type="match status" value="1"/>
</dbReference>
<protein>
    <submittedName>
        <fullName evidence="8">Prolyl 4-hydroxylase subunit alpha-1</fullName>
    </submittedName>
</protein>
<evidence type="ECO:0000256" key="6">
    <source>
        <dbReference type="ARBA" id="ARBA00023004"/>
    </source>
</evidence>
<evidence type="ECO:0000259" key="7">
    <source>
        <dbReference type="PROSITE" id="PS51471"/>
    </source>
</evidence>
<dbReference type="EMBL" id="LNIX01000041">
    <property type="protein sequence ID" value="OXA39033.1"/>
    <property type="molecule type" value="Genomic_DNA"/>
</dbReference>
<evidence type="ECO:0000256" key="4">
    <source>
        <dbReference type="ARBA" id="ARBA00022964"/>
    </source>
</evidence>
<evidence type="ECO:0000313" key="8">
    <source>
        <dbReference type="EMBL" id="OXA39033.1"/>
    </source>
</evidence>
<keyword evidence="6" id="KW-0408">Iron</keyword>
<comment type="caution">
    <text evidence="8">The sequence shown here is derived from an EMBL/GenBank/DDBJ whole genome shotgun (WGS) entry which is preliminary data.</text>
</comment>
<sequence>MARVGVFTSLLDTEKWADKEEMVYSMVKHWNVSSSVVPYLKEYIEDYESSTAAARGKYKVFDHLLLTYRMFYRWQHYMPTVLKEITNHDKLTFPDEFEISTTATTTVSASILTLQFFYNLPTKELIDGTFRSVTTGIGLTNQQPLQLAKEGLEMEYYVQVWDWVNVLLARGRGNNDTVLIKQAEDLERHLIAKHDEIYIRDRQLGFRKYVFVDALSNYTGVPEPLFQFQMDEFLDIWEGSKLPAERNFKHIAICSDSDAVKVNPPPLSNLRCWTDHGGHPFYVLAPRKVEKLWDSPDVYQFYDVLNLQWIEKVKILAAPVPEIGESAMDFTSIREEEFPPIGHTGLTNKLESMLGIHLGGYYRVSVYHQAGEGKVHHDSFRVPNQINEVKMFTKRLASIIIYISDPELGGETVFPEIPLKVKAVSGRNYLTEDRLSWDVWHAPCPTILGNRWFIAYFVDMERNLPLKAAYTTSNVANICTD</sequence>
<evidence type="ECO:0000256" key="2">
    <source>
        <dbReference type="ARBA" id="ARBA00022723"/>
    </source>
</evidence>
<dbReference type="SMART" id="SM00702">
    <property type="entry name" value="P4Hc"/>
    <property type="match status" value="1"/>
</dbReference>
<keyword evidence="5" id="KW-0560">Oxidoreductase</keyword>
<reference evidence="8 9" key="1">
    <citation type="submission" date="2015-12" db="EMBL/GenBank/DDBJ databases">
        <title>The genome of Folsomia candida.</title>
        <authorList>
            <person name="Faddeeva A."/>
            <person name="Derks M.F."/>
            <person name="Anvar Y."/>
            <person name="Smit S."/>
            <person name="Van Straalen N."/>
            <person name="Roelofs D."/>
        </authorList>
    </citation>
    <scope>NUCLEOTIDE SEQUENCE [LARGE SCALE GENOMIC DNA]</scope>
    <source>
        <strain evidence="8 9">VU population</strain>
        <tissue evidence="8">Whole body</tissue>
    </source>
</reference>
<accession>A0A226D1I4</accession>
<evidence type="ECO:0000256" key="5">
    <source>
        <dbReference type="ARBA" id="ARBA00023002"/>
    </source>
</evidence>
<evidence type="ECO:0000256" key="3">
    <source>
        <dbReference type="ARBA" id="ARBA00022896"/>
    </source>
</evidence>
<name>A0A226D1I4_FOLCA</name>